<protein>
    <recommendedName>
        <fullName evidence="5">PABS domain-containing protein</fullName>
    </recommendedName>
</protein>
<proteinExistence type="predicted"/>
<dbReference type="SUPFAM" id="SSF53335">
    <property type="entry name" value="S-adenosyl-L-methionine-dependent methyltransferases"/>
    <property type="match status" value="1"/>
</dbReference>
<organism evidence="3 4">
    <name type="scientific">Erythranthe guttata</name>
    <name type="common">Yellow monkey flower</name>
    <name type="synonym">Mimulus guttatus</name>
    <dbReference type="NCBI Taxonomy" id="4155"/>
    <lineage>
        <taxon>Eukaryota</taxon>
        <taxon>Viridiplantae</taxon>
        <taxon>Streptophyta</taxon>
        <taxon>Embryophyta</taxon>
        <taxon>Tracheophyta</taxon>
        <taxon>Spermatophyta</taxon>
        <taxon>Magnoliopsida</taxon>
        <taxon>eudicotyledons</taxon>
        <taxon>Gunneridae</taxon>
        <taxon>Pentapetalae</taxon>
        <taxon>asterids</taxon>
        <taxon>lamiids</taxon>
        <taxon>Lamiales</taxon>
        <taxon>Phrymaceae</taxon>
        <taxon>Erythranthe</taxon>
    </lineage>
</organism>
<feature type="region of interest" description="Disordered" evidence="2">
    <location>
        <begin position="178"/>
        <end position="208"/>
    </location>
</feature>
<sequence length="456" mass="50519">MRSLDIFYPLQDVLAAGNLTELQPGRRLKLFLGEYGISIFVFKSILLDAQRDSGPFSHQFLVLIVPKILLDTPHSCFTIEVIQHDLTPLVKHLAPGDEVPIQFVVASEGIKQREVLCEVVSALNGSVLVDDLIFEKLDDALIRYFPCKLLKIRRFVVRSMVRSEAILSVDAPNESASEVEGHNVQAASKTKKKGKQKKGKHTSRSTASSGEMQLCHNYLDSFHHNGIISGLMLIYLHLKGSTSSAGLVKTVVIGLKAGLLPMFMKNCLPCLHIEVVEVDPVIVDIARKYFGLVEDERLKVHITDAFAYLDKRAAEEVLAEEDHSLKLDILVVDVDSPLPTTSLASPAICFIEGPFLTRAKHSLSEDGLLIIHLVTSFSGVRLPVYSSLKKVFSTILILHPDEDANDEVIFALKKDSPVTEEQLSAAWSKLAASLELQEKQGWEQRVVDSSKLIKLL</sequence>
<dbReference type="PANTHER" id="PTHR43317">
    <property type="entry name" value="THERMOSPERMINE SYNTHASE ACAULIS5"/>
    <property type="match status" value="1"/>
</dbReference>
<evidence type="ECO:0000313" key="3">
    <source>
        <dbReference type="EMBL" id="EYU18772.1"/>
    </source>
</evidence>
<dbReference type="GO" id="GO:0006596">
    <property type="term" value="P:polyamine biosynthetic process"/>
    <property type="evidence" value="ECO:0007669"/>
    <property type="project" value="UniProtKB-KW"/>
</dbReference>
<accession>A0A022PR13</accession>
<dbReference type="AlphaFoldDB" id="A0A022PR13"/>
<dbReference type="Proteomes" id="UP000030748">
    <property type="component" value="Unassembled WGS sequence"/>
</dbReference>
<gene>
    <name evidence="3" type="ORF">MIMGU_mgv1a018409mg</name>
</gene>
<feature type="compositionally biased region" description="Basic residues" evidence="2">
    <location>
        <begin position="189"/>
        <end position="203"/>
    </location>
</feature>
<dbReference type="eggNOG" id="KOG2352">
    <property type="taxonomic scope" value="Eukaryota"/>
</dbReference>
<evidence type="ECO:0000313" key="4">
    <source>
        <dbReference type="Proteomes" id="UP000030748"/>
    </source>
</evidence>
<keyword evidence="1" id="KW-0620">Polyamine biosynthesis</keyword>
<dbReference type="PANTHER" id="PTHR43317:SF1">
    <property type="entry name" value="THERMOSPERMINE SYNTHASE ACAULIS5"/>
    <property type="match status" value="1"/>
</dbReference>
<name>A0A022PR13_ERYGU</name>
<dbReference type="InterPro" id="IPR029063">
    <property type="entry name" value="SAM-dependent_MTases_sf"/>
</dbReference>
<dbReference type="Gene3D" id="3.40.50.150">
    <property type="entry name" value="Vaccinia Virus protein VP39"/>
    <property type="match status" value="1"/>
</dbReference>
<evidence type="ECO:0000256" key="2">
    <source>
        <dbReference type="SAM" id="MobiDB-lite"/>
    </source>
</evidence>
<keyword evidence="4" id="KW-1185">Reference proteome</keyword>
<reference evidence="3 4" key="1">
    <citation type="journal article" date="2013" name="Proc. Natl. Acad. Sci. U.S.A.">
        <title>Fine-scale variation in meiotic recombination in Mimulus inferred from population shotgun sequencing.</title>
        <authorList>
            <person name="Hellsten U."/>
            <person name="Wright K.M."/>
            <person name="Jenkins J."/>
            <person name="Shu S."/>
            <person name="Yuan Y."/>
            <person name="Wessler S.R."/>
            <person name="Schmutz J."/>
            <person name="Willis J.H."/>
            <person name="Rokhsar D.S."/>
        </authorList>
    </citation>
    <scope>NUCLEOTIDE SEQUENCE [LARGE SCALE GENOMIC DNA]</scope>
    <source>
        <strain evidence="4">cv. DUN x IM62</strain>
    </source>
</reference>
<dbReference type="Pfam" id="PF01564">
    <property type="entry name" value="Spermine_synth"/>
    <property type="match status" value="1"/>
</dbReference>
<dbReference type="EMBL" id="KI632319">
    <property type="protein sequence ID" value="EYU18772.1"/>
    <property type="molecule type" value="Genomic_DNA"/>
</dbReference>
<evidence type="ECO:0000256" key="1">
    <source>
        <dbReference type="ARBA" id="ARBA00023115"/>
    </source>
</evidence>
<evidence type="ECO:0008006" key="5">
    <source>
        <dbReference type="Google" id="ProtNLM"/>
    </source>
</evidence>